<dbReference type="Proteomes" id="UP000799757">
    <property type="component" value="Unassembled WGS sequence"/>
</dbReference>
<proteinExistence type="predicted"/>
<evidence type="ECO:0000259" key="1">
    <source>
        <dbReference type="Pfam" id="PF06985"/>
    </source>
</evidence>
<dbReference type="OrthoDB" id="5386682at2759"/>
<dbReference type="PANTHER" id="PTHR24148:SF73">
    <property type="entry name" value="HET DOMAIN PROTEIN (AFU_ORTHOLOGUE AFUA_8G01020)"/>
    <property type="match status" value="1"/>
</dbReference>
<evidence type="ECO:0000313" key="3">
    <source>
        <dbReference type="Proteomes" id="UP000799757"/>
    </source>
</evidence>
<name>A0A6A6X8S2_9PLEO</name>
<feature type="non-terminal residue" evidence="2">
    <location>
        <position position="148"/>
    </location>
</feature>
<dbReference type="AlphaFoldDB" id="A0A6A6X8S2"/>
<keyword evidence="3" id="KW-1185">Reference proteome</keyword>
<dbReference type="InterPro" id="IPR010730">
    <property type="entry name" value="HET"/>
</dbReference>
<sequence length="148" mass="17175">SYRYQKLDDPERQMRVVKVHSFKGYPIRCSMKAMTRKKAKNDGYRALSYHWGAPNPKSTIRIDGREFLVQKNLHEFLEHASRMKAKGTKGWTTGIFWIDAVCIDQENNEEIAVQLKHIRSMYRHAGETIIWLGPGDSGTADAMKYIKK</sequence>
<dbReference type="Pfam" id="PF06985">
    <property type="entry name" value="HET"/>
    <property type="match status" value="1"/>
</dbReference>
<dbReference type="EMBL" id="MU001967">
    <property type="protein sequence ID" value="KAF2792493.1"/>
    <property type="molecule type" value="Genomic_DNA"/>
</dbReference>
<feature type="non-terminal residue" evidence="2">
    <location>
        <position position="1"/>
    </location>
</feature>
<organism evidence="2 3">
    <name type="scientific">Melanomma pulvis-pyrius CBS 109.77</name>
    <dbReference type="NCBI Taxonomy" id="1314802"/>
    <lineage>
        <taxon>Eukaryota</taxon>
        <taxon>Fungi</taxon>
        <taxon>Dikarya</taxon>
        <taxon>Ascomycota</taxon>
        <taxon>Pezizomycotina</taxon>
        <taxon>Dothideomycetes</taxon>
        <taxon>Pleosporomycetidae</taxon>
        <taxon>Pleosporales</taxon>
        <taxon>Melanommataceae</taxon>
        <taxon>Melanomma</taxon>
    </lineage>
</organism>
<dbReference type="InterPro" id="IPR052895">
    <property type="entry name" value="HetReg/Transcr_Mod"/>
</dbReference>
<dbReference type="PANTHER" id="PTHR24148">
    <property type="entry name" value="ANKYRIN REPEAT DOMAIN-CONTAINING PROTEIN 39 HOMOLOG-RELATED"/>
    <property type="match status" value="1"/>
</dbReference>
<evidence type="ECO:0000313" key="2">
    <source>
        <dbReference type="EMBL" id="KAF2792493.1"/>
    </source>
</evidence>
<protein>
    <recommendedName>
        <fullName evidence="1">Heterokaryon incompatibility domain-containing protein</fullName>
    </recommendedName>
</protein>
<gene>
    <name evidence="2" type="ORF">K505DRAFT_219103</name>
</gene>
<feature type="domain" description="Heterokaryon incompatibility" evidence="1">
    <location>
        <begin position="44"/>
        <end position="146"/>
    </location>
</feature>
<accession>A0A6A6X8S2</accession>
<reference evidence="2" key="1">
    <citation type="journal article" date="2020" name="Stud. Mycol.">
        <title>101 Dothideomycetes genomes: a test case for predicting lifestyles and emergence of pathogens.</title>
        <authorList>
            <person name="Haridas S."/>
            <person name="Albert R."/>
            <person name="Binder M."/>
            <person name="Bloem J."/>
            <person name="Labutti K."/>
            <person name="Salamov A."/>
            <person name="Andreopoulos B."/>
            <person name="Baker S."/>
            <person name="Barry K."/>
            <person name="Bills G."/>
            <person name="Bluhm B."/>
            <person name="Cannon C."/>
            <person name="Castanera R."/>
            <person name="Culley D."/>
            <person name="Daum C."/>
            <person name="Ezra D."/>
            <person name="Gonzalez J."/>
            <person name="Henrissat B."/>
            <person name="Kuo A."/>
            <person name="Liang C."/>
            <person name="Lipzen A."/>
            <person name="Lutzoni F."/>
            <person name="Magnuson J."/>
            <person name="Mondo S."/>
            <person name="Nolan M."/>
            <person name="Ohm R."/>
            <person name="Pangilinan J."/>
            <person name="Park H.-J."/>
            <person name="Ramirez L."/>
            <person name="Alfaro M."/>
            <person name="Sun H."/>
            <person name="Tritt A."/>
            <person name="Yoshinaga Y."/>
            <person name="Zwiers L.-H."/>
            <person name="Turgeon B."/>
            <person name="Goodwin S."/>
            <person name="Spatafora J."/>
            <person name="Crous P."/>
            <person name="Grigoriev I."/>
        </authorList>
    </citation>
    <scope>NUCLEOTIDE SEQUENCE</scope>
    <source>
        <strain evidence="2">CBS 109.77</strain>
    </source>
</reference>